<name>A0ACB8STB4_9AGAM</name>
<dbReference type="EMBL" id="MU277228">
    <property type="protein sequence ID" value="KAI0059156.1"/>
    <property type="molecule type" value="Genomic_DNA"/>
</dbReference>
<reference evidence="1" key="2">
    <citation type="journal article" date="2022" name="New Phytol.">
        <title>Evolutionary transition to the ectomycorrhizal habit in the genomes of a hyperdiverse lineage of mushroom-forming fungi.</title>
        <authorList>
            <person name="Looney B."/>
            <person name="Miyauchi S."/>
            <person name="Morin E."/>
            <person name="Drula E."/>
            <person name="Courty P.E."/>
            <person name="Kohler A."/>
            <person name="Kuo A."/>
            <person name="LaButti K."/>
            <person name="Pangilinan J."/>
            <person name="Lipzen A."/>
            <person name="Riley R."/>
            <person name="Andreopoulos W."/>
            <person name="He G."/>
            <person name="Johnson J."/>
            <person name="Nolan M."/>
            <person name="Tritt A."/>
            <person name="Barry K.W."/>
            <person name="Grigoriev I.V."/>
            <person name="Nagy L.G."/>
            <person name="Hibbett D."/>
            <person name="Henrissat B."/>
            <person name="Matheny P.B."/>
            <person name="Labbe J."/>
            <person name="Martin F.M."/>
        </authorList>
    </citation>
    <scope>NUCLEOTIDE SEQUENCE</scope>
    <source>
        <strain evidence="1">HHB10654</strain>
    </source>
</reference>
<organism evidence="1 2">
    <name type="scientific">Artomyces pyxidatus</name>
    <dbReference type="NCBI Taxonomy" id="48021"/>
    <lineage>
        <taxon>Eukaryota</taxon>
        <taxon>Fungi</taxon>
        <taxon>Dikarya</taxon>
        <taxon>Basidiomycota</taxon>
        <taxon>Agaricomycotina</taxon>
        <taxon>Agaricomycetes</taxon>
        <taxon>Russulales</taxon>
        <taxon>Auriscalpiaceae</taxon>
        <taxon>Artomyces</taxon>
    </lineage>
</organism>
<protein>
    <submittedName>
        <fullName evidence="1">Uncharacterized protein</fullName>
    </submittedName>
</protein>
<evidence type="ECO:0000313" key="2">
    <source>
        <dbReference type="Proteomes" id="UP000814140"/>
    </source>
</evidence>
<evidence type="ECO:0000313" key="1">
    <source>
        <dbReference type="EMBL" id="KAI0059156.1"/>
    </source>
</evidence>
<proteinExistence type="predicted"/>
<comment type="caution">
    <text evidence="1">The sequence shown here is derived from an EMBL/GenBank/DDBJ whole genome shotgun (WGS) entry which is preliminary data.</text>
</comment>
<gene>
    <name evidence="1" type="ORF">BV25DRAFT_1829189</name>
</gene>
<keyword evidence="2" id="KW-1185">Reference proteome</keyword>
<sequence length="124" mass="13316">MSSQASQASVLAPRELVTPTATSGVLGPSQPRSMETCLLPDSLISHQHNGQAHIKPAWLLSPSESRALLGRFRTPASLCTVGVARHSAQSYEVVRSLRSPPLSLPCMWHTTRAGQSHLQVLLSV</sequence>
<reference evidence="1" key="1">
    <citation type="submission" date="2021-03" db="EMBL/GenBank/DDBJ databases">
        <authorList>
            <consortium name="DOE Joint Genome Institute"/>
            <person name="Ahrendt S."/>
            <person name="Looney B.P."/>
            <person name="Miyauchi S."/>
            <person name="Morin E."/>
            <person name="Drula E."/>
            <person name="Courty P.E."/>
            <person name="Chicoki N."/>
            <person name="Fauchery L."/>
            <person name="Kohler A."/>
            <person name="Kuo A."/>
            <person name="Labutti K."/>
            <person name="Pangilinan J."/>
            <person name="Lipzen A."/>
            <person name="Riley R."/>
            <person name="Andreopoulos W."/>
            <person name="He G."/>
            <person name="Johnson J."/>
            <person name="Barry K.W."/>
            <person name="Grigoriev I.V."/>
            <person name="Nagy L."/>
            <person name="Hibbett D."/>
            <person name="Henrissat B."/>
            <person name="Matheny P.B."/>
            <person name="Labbe J."/>
            <person name="Martin F."/>
        </authorList>
    </citation>
    <scope>NUCLEOTIDE SEQUENCE</scope>
    <source>
        <strain evidence="1">HHB10654</strain>
    </source>
</reference>
<dbReference type="Proteomes" id="UP000814140">
    <property type="component" value="Unassembled WGS sequence"/>
</dbReference>
<accession>A0ACB8STB4</accession>